<comment type="caution">
    <text evidence="18">The sequence shown here is derived from an EMBL/GenBank/DDBJ whole genome shotgun (WGS) entry which is preliminary data.</text>
</comment>
<keyword evidence="8 17" id="KW-0479">Metal-binding</keyword>
<evidence type="ECO:0000256" key="12">
    <source>
        <dbReference type="ARBA" id="ARBA00023014"/>
    </source>
</evidence>
<evidence type="ECO:0000256" key="17">
    <source>
        <dbReference type="HAMAP-Rule" id="MF_02089"/>
    </source>
</evidence>
<evidence type="ECO:0000256" key="1">
    <source>
        <dbReference type="ARBA" id="ARBA00002268"/>
    </source>
</evidence>
<reference evidence="18" key="1">
    <citation type="submission" date="2020-10" db="EMBL/GenBank/DDBJ databases">
        <authorList>
            <person name="Gilroy R."/>
        </authorList>
    </citation>
    <scope>NUCLEOTIDE SEQUENCE</scope>
    <source>
        <strain evidence="18">CHK195-26880</strain>
    </source>
</reference>
<evidence type="ECO:0000256" key="6">
    <source>
        <dbReference type="ARBA" id="ARBA00022485"/>
    </source>
</evidence>
<keyword evidence="9 17" id="KW-0671">Queuosine biosynthesis</keyword>
<gene>
    <name evidence="17" type="primary">queH</name>
    <name evidence="18" type="ORF">IAB59_01885</name>
</gene>
<sequence length="209" mass="24806">MNYNLECEKILNSIDLNNKPTLLLHACCAPCSSSVLEKISKYFDITILFYNPNITDYKEYIKRKDELEKFIGLVGYDIKLLDCNYDKEKFLDISHGLEDLKEGDIRCYKCYNLRLEETARIAKLNNFDYFTTTLSISPYKNSKWLNEIGEELSKKYNINYLYADFKKKNGYKRSIELSHIYNLYRQDYCGCIYSKVERLNKENEILSVR</sequence>
<feature type="binding site" evidence="17">
    <location>
        <position position="107"/>
    </location>
    <ligand>
        <name>[4Fe-4S] cluster</name>
        <dbReference type="ChEBI" id="CHEBI:49883"/>
    </ligand>
</feature>
<feature type="binding site" evidence="17">
    <location>
        <position position="27"/>
    </location>
    <ligand>
        <name>[4Fe-4S] cluster</name>
        <dbReference type="ChEBI" id="CHEBI:49883"/>
    </ligand>
</feature>
<evidence type="ECO:0000256" key="14">
    <source>
        <dbReference type="ARBA" id="ARBA00023284"/>
    </source>
</evidence>
<keyword evidence="13 17" id="KW-1015">Disulfide bond</keyword>
<dbReference type="GO" id="GO:0051539">
    <property type="term" value="F:4 iron, 4 sulfur cluster binding"/>
    <property type="evidence" value="ECO:0007669"/>
    <property type="project" value="UniProtKB-UniRule"/>
</dbReference>
<evidence type="ECO:0000256" key="15">
    <source>
        <dbReference type="ARBA" id="ARBA00031446"/>
    </source>
</evidence>
<dbReference type="Pfam" id="PF02677">
    <property type="entry name" value="QueH"/>
    <property type="match status" value="1"/>
</dbReference>
<comment type="similarity">
    <text evidence="3 17">Belongs to the QueH family.</text>
</comment>
<keyword evidence="6 17" id="KW-0004">4Fe-4S</keyword>
<dbReference type="PANTHER" id="PTHR36701">
    <property type="entry name" value="EPOXYQUEUOSINE REDUCTASE QUEH"/>
    <property type="match status" value="1"/>
</dbReference>
<proteinExistence type="inferred from homology"/>
<dbReference type="GO" id="GO:0008616">
    <property type="term" value="P:tRNA queuosine(34) biosynthetic process"/>
    <property type="evidence" value="ECO:0007669"/>
    <property type="project" value="UniProtKB-UniRule"/>
</dbReference>
<dbReference type="PANTHER" id="PTHR36701:SF1">
    <property type="entry name" value="EPOXYQUEUOSINE REDUCTASE QUEH"/>
    <property type="match status" value="1"/>
</dbReference>
<dbReference type="HAMAP" id="MF_02089">
    <property type="entry name" value="QueH"/>
    <property type="match status" value="1"/>
</dbReference>
<evidence type="ECO:0000313" key="18">
    <source>
        <dbReference type="EMBL" id="HIT37216.1"/>
    </source>
</evidence>
<evidence type="ECO:0000256" key="16">
    <source>
        <dbReference type="ARBA" id="ARBA00047415"/>
    </source>
</evidence>
<evidence type="ECO:0000256" key="3">
    <source>
        <dbReference type="ARBA" id="ARBA00008207"/>
    </source>
</evidence>
<keyword evidence="14 17" id="KW-0676">Redox-active center</keyword>
<evidence type="ECO:0000256" key="8">
    <source>
        <dbReference type="ARBA" id="ARBA00022723"/>
    </source>
</evidence>
<evidence type="ECO:0000256" key="11">
    <source>
        <dbReference type="ARBA" id="ARBA00023004"/>
    </source>
</evidence>
<keyword evidence="11 17" id="KW-0408">Iron</keyword>
<organism evidence="18 19">
    <name type="scientific">Candidatus Onthousia faecipullorum</name>
    <dbReference type="NCBI Taxonomy" id="2840887"/>
    <lineage>
        <taxon>Bacteria</taxon>
        <taxon>Bacillati</taxon>
        <taxon>Bacillota</taxon>
        <taxon>Bacilli</taxon>
        <taxon>Candidatus Onthousia</taxon>
    </lineage>
</organism>
<evidence type="ECO:0000256" key="5">
    <source>
        <dbReference type="ARBA" id="ARBA00016895"/>
    </source>
</evidence>
<feature type="binding site" evidence="17">
    <location>
        <position position="28"/>
    </location>
    <ligand>
        <name>[4Fe-4S] cluster</name>
        <dbReference type="ChEBI" id="CHEBI:49883"/>
    </ligand>
</feature>
<keyword evidence="7 17" id="KW-0819">tRNA processing</keyword>
<comment type="function">
    <text evidence="1 17">Catalyzes the conversion of epoxyqueuosine (oQ) to queuosine (Q), which is a hypermodified base found in the wobble positions of tRNA(Asp), tRNA(Asn), tRNA(His) and tRNA(Tyr).</text>
</comment>
<feature type="binding site" evidence="17">
    <location>
        <position position="110"/>
    </location>
    <ligand>
        <name>[4Fe-4S] cluster</name>
        <dbReference type="ChEBI" id="CHEBI:49883"/>
    </ligand>
</feature>
<name>A0A9D1GAI9_9FIRM</name>
<accession>A0A9D1GAI9</accession>
<evidence type="ECO:0000256" key="13">
    <source>
        <dbReference type="ARBA" id="ARBA00023157"/>
    </source>
</evidence>
<comment type="pathway">
    <text evidence="2 17">tRNA modification; tRNA-queuosine biosynthesis.</text>
</comment>
<evidence type="ECO:0000256" key="9">
    <source>
        <dbReference type="ARBA" id="ARBA00022785"/>
    </source>
</evidence>
<dbReference type="InterPro" id="IPR003828">
    <property type="entry name" value="QueH"/>
</dbReference>
<dbReference type="EC" id="1.17.99.6" evidence="4 17"/>
<dbReference type="GO" id="GO:0052693">
    <property type="term" value="F:epoxyqueuosine reductase activity"/>
    <property type="evidence" value="ECO:0007669"/>
    <property type="project" value="UniProtKB-UniRule"/>
</dbReference>
<evidence type="ECO:0000256" key="2">
    <source>
        <dbReference type="ARBA" id="ARBA00004691"/>
    </source>
</evidence>
<feature type="disulfide bond" description="Redox-active" evidence="17">
    <location>
        <begin position="189"/>
        <end position="191"/>
    </location>
</feature>
<keyword evidence="12 17" id="KW-0411">Iron-sulfur</keyword>
<dbReference type="EMBL" id="DVKQ01000022">
    <property type="protein sequence ID" value="HIT37216.1"/>
    <property type="molecule type" value="Genomic_DNA"/>
</dbReference>
<evidence type="ECO:0000256" key="4">
    <source>
        <dbReference type="ARBA" id="ARBA00012622"/>
    </source>
</evidence>
<evidence type="ECO:0000256" key="10">
    <source>
        <dbReference type="ARBA" id="ARBA00023002"/>
    </source>
</evidence>
<evidence type="ECO:0000313" key="19">
    <source>
        <dbReference type="Proteomes" id="UP000886833"/>
    </source>
</evidence>
<dbReference type="Proteomes" id="UP000886833">
    <property type="component" value="Unassembled WGS sequence"/>
</dbReference>
<dbReference type="GO" id="GO:0046872">
    <property type="term" value="F:metal ion binding"/>
    <property type="evidence" value="ECO:0007669"/>
    <property type="project" value="UniProtKB-KW"/>
</dbReference>
<reference evidence="18" key="2">
    <citation type="journal article" date="2021" name="PeerJ">
        <title>Extensive microbial diversity within the chicken gut microbiome revealed by metagenomics and culture.</title>
        <authorList>
            <person name="Gilroy R."/>
            <person name="Ravi A."/>
            <person name="Getino M."/>
            <person name="Pursley I."/>
            <person name="Horton D.L."/>
            <person name="Alikhan N.F."/>
            <person name="Baker D."/>
            <person name="Gharbi K."/>
            <person name="Hall N."/>
            <person name="Watson M."/>
            <person name="Adriaenssens E.M."/>
            <person name="Foster-Nyarko E."/>
            <person name="Jarju S."/>
            <person name="Secka A."/>
            <person name="Antonio M."/>
            <person name="Oren A."/>
            <person name="Chaudhuri R.R."/>
            <person name="La Ragione R."/>
            <person name="Hildebrand F."/>
            <person name="Pallen M.J."/>
        </authorList>
    </citation>
    <scope>NUCLEOTIDE SEQUENCE</scope>
    <source>
        <strain evidence="18">CHK195-26880</strain>
    </source>
</reference>
<dbReference type="AlphaFoldDB" id="A0A9D1GAI9"/>
<keyword evidence="10 17" id="KW-0560">Oxidoreductase</keyword>
<protein>
    <recommendedName>
        <fullName evidence="5 17">Epoxyqueuosine reductase QueH</fullName>
        <ecNumber evidence="4 17">1.17.99.6</ecNumber>
    </recommendedName>
    <alternativeName>
        <fullName evidence="15 17">Queuosine biosynthesis protein QueH</fullName>
    </alternativeName>
</protein>
<evidence type="ECO:0000256" key="7">
    <source>
        <dbReference type="ARBA" id="ARBA00022694"/>
    </source>
</evidence>
<comment type="catalytic activity">
    <reaction evidence="16 17">
        <text>epoxyqueuosine(34) in tRNA + AH2 = queuosine(34) in tRNA + A + H2O</text>
        <dbReference type="Rhea" id="RHEA:32159"/>
        <dbReference type="Rhea" id="RHEA-COMP:18571"/>
        <dbReference type="Rhea" id="RHEA-COMP:18582"/>
        <dbReference type="ChEBI" id="CHEBI:13193"/>
        <dbReference type="ChEBI" id="CHEBI:15377"/>
        <dbReference type="ChEBI" id="CHEBI:17499"/>
        <dbReference type="ChEBI" id="CHEBI:194431"/>
        <dbReference type="ChEBI" id="CHEBI:194443"/>
        <dbReference type="EC" id="1.17.99.6"/>
    </reaction>
</comment>